<evidence type="ECO:0000256" key="1">
    <source>
        <dbReference type="ARBA" id="ARBA00009518"/>
    </source>
</evidence>
<dbReference type="InterPro" id="IPR002176">
    <property type="entry name" value="X-over_junc_endoDNase_RuvC"/>
</dbReference>
<dbReference type="Pfam" id="PF02075">
    <property type="entry name" value="RuvC"/>
    <property type="match status" value="1"/>
</dbReference>
<evidence type="ECO:0000256" key="4">
    <source>
        <dbReference type="ARBA" id="ARBA00022723"/>
    </source>
</evidence>
<feature type="active site" evidence="13">
    <location>
        <position position="68"/>
    </location>
</feature>
<dbReference type="SUPFAM" id="SSF53098">
    <property type="entry name" value="Ribonuclease H-like"/>
    <property type="match status" value="1"/>
</dbReference>
<dbReference type="Gene3D" id="3.30.420.10">
    <property type="entry name" value="Ribonuclease H-like superfamily/Ribonuclease H"/>
    <property type="match status" value="1"/>
</dbReference>
<dbReference type="InterPro" id="IPR020563">
    <property type="entry name" value="X-over_junc_endoDNase_Mg_BS"/>
</dbReference>
<evidence type="ECO:0000256" key="6">
    <source>
        <dbReference type="ARBA" id="ARBA00022763"/>
    </source>
</evidence>
<feature type="active site" evidence="13">
    <location>
        <position position="141"/>
    </location>
</feature>
<dbReference type="InterPro" id="IPR036397">
    <property type="entry name" value="RNaseH_sf"/>
</dbReference>
<accession>A0A1T4WAV6</accession>
<feature type="binding site" evidence="13">
    <location>
        <position position="141"/>
    </location>
    <ligand>
        <name>Mg(2+)</name>
        <dbReference type="ChEBI" id="CHEBI:18420"/>
        <label>1</label>
    </ligand>
</feature>
<keyword evidence="3 13" id="KW-0540">Nuclease</keyword>
<evidence type="ECO:0000256" key="11">
    <source>
        <dbReference type="ARBA" id="ARBA00023204"/>
    </source>
</evidence>
<evidence type="ECO:0000256" key="13">
    <source>
        <dbReference type="HAMAP-Rule" id="MF_00034"/>
    </source>
</evidence>
<dbReference type="GO" id="GO:0000287">
    <property type="term" value="F:magnesium ion binding"/>
    <property type="evidence" value="ECO:0007669"/>
    <property type="project" value="UniProtKB-UniRule"/>
</dbReference>
<dbReference type="GO" id="GO:0005737">
    <property type="term" value="C:cytoplasm"/>
    <property type="evidence" value="ECO:0007669"/>
    <property type="project" value="UniProtKB-SubCell"/>
</dbReference>
<evidence type="ECO:0000256" key="9">
    <source>
        <dbReference type="ARBA" id="ARBA00023125"/>
    </source>
</evidence>
<comment type="cofactor">
    <cofactor evidence="13">
        <name>Mg(2+)</name>
        <dbReference type="ChEBI" id="CHEBI:18420"/>
    </cofactor>
    <text evidence="13">Binds 2 Mg(2+) ion per subunit.</text>
</comment>
<dbReference type="RefSeq" id="WP_078716167.1">
    <property type="nucleotide sequence ID" value="NZ_FUYC01000002.1"/>
</dbReference>
<dbReference type="FunFam" id="3.30.420.10:FF:000002">
    <property type="entry name" value="Crossover junction endodeoxyribonuclease RuvC"/>
    <property type="match status" value="1"/>
</dbReference>
<dbReference type="GO" id="GO:0048476">
    <property type="term" value="C:Holliday junction resolvase complex"/>
    <property type="evidence" value="ECO:0007669"/>
    <property type="project" value="UniProtKB-UniRule"/>
</dbReference>
<dbReference type="EC" id="3.1.21.10" evidence="13 14"/>
<evidence type="ECO:0000256" key="3">
    <source>
        <dbReference type="ARBA" id="ARBA00022722"/>
    </source>
</evidence>
<evidence type="ECO:0000256" key="2">
    <source>
        <dbReference type="ARBA" id="ARBA00022490"/>
    </source>
</evidence>
<feature type="active site" evidence="13">
    <location>
        <position position="8"/>
    </location>
</feature>
<evidence type="ECO:0000256" key="12">
    <source>
        <dbReference type="ARBA" id="ARBA00029354"/>
    </source>
</evidence>
<keyword evidence="11 13" id="KW-0234">DNA repair</keyword>
<dbReference type="NCBIfam" id="TIGR00228">
    <property type="entry name" value="ruvC"/>
    <property type="match status" value="1"/>
</dbReference>
<dbReference type="GO" id="GO:0003677">
    <property type="term" value="F:DNA binding"/>
    <property type="evidence" value="ECO:0007669"/>
    <property type="project" value="UniProtKB-KW"/>
</dbReference>
<evidence type="ECO:0000313" key="16">
    <source>
        <dbReference type="Proteomes" id="UP000190027"/>
    </source>
</evidence>
<sequence>MVVVLGLDPGSRVTGYGIVAETSGCLSLVEAGTIRPPAKRDLPYRLGKIYSGLAEIISRHAPQESALENVFVYKNVQSALKLGQARGAALAACTVAGLPVAEYEPTKVKKSIVGVGNAPKDQVAFMVARLLGVANPDWAEDASDALAVAICHLNQRRLNHLAGL</sequence>
<evidence type="ECO:0000313" key="15">
    <source>
        <dbReference type="EMBL" id="SKA74085.1"/>
    </source>
</evidence>
<feature type="binding site" evidence="13">
    <location>
        <position position="8"/>
    </location>
    <ligand>
        <name>Mg(2+)</name>
        <dbReference type="ChEBI" id="CHEBI:18420"/>
        <label>1</label>
    </ligand>
</feature>
<comment type="function">
    <text evidence="13">The RuvA-RuvB-RuvC complex processes Holliday junction (HJ) DNA during genetic recombination and DNA repair. Endonuclease that resolves HJ intermediates. Cleaves cruciform DNA by making single-stranded nicks across the HJ at symmetrical positions within the homologous arms, yielding a 5'-phosphate and a 3'-hydroxyl group; requires a central core of homology in the junction. The consensus cleavage sequence is 5'-(A/T)TT(C/G)-3'. Cleavage occurs on the 3'-side of the TT dinucleotide at the point of strand exchange. HJ branch migration catalyzed by RuvA-RuvB allows RuvC to scan DNA until it finds its consensus sequence, where it cleaves and resolves the cruciform DNA.</text>
</comment>
<reference evidence="15 16" key="1">
    <citation type="submission" date="2017-02" db="EMBL/GenBank/DDBJ databases">
        <authorList>
            <person name="Peterson S.W."/>
        </authorList>
    </citation>
    <scope>NUCLEOTIDE SEQUENCE [LARGE SCALE GENOMIC DNA]</scope>
    <source>
        <strain evidence="15 16">DSM 16080</strain>
    </source>
</reference>
<gene>
    <name evidence="13" type="primary">ruvC</name>
    <name evidence="15" type="ORF">SAMN02745704_00590</name>
</gene>
<dbReference type="PANTHER" id="PTHR30194">
    <property type="entry name" value="CROSSOVER JUNCTION ENDODEOXYRIBONUCLEASE RUVC"/>
    <property type="match status" value="1"/>
</dbReference>
<dbReference type="PROSITE" id="PS01321">
    <property type="entry name" value="RUVC"/>
    <property type="match status" value="1"/>
</dbReference>
<keyword evidence="5 13" id="KW-0255">Endonuclease</keyword>
<comment type="similarity">
    <text evidence="1 13">Belongs to the RuvC family.</text>
</comment>
<keyword evidence="10 13" id="KW-0233">DNA recombination</keyword>
<feature type="binding site" evidence="13">
    <location>
        <position position="68"/>
    </location>
    <ligand>
        <name>Mg(2+)</name>
        <dbReference type="ChEBI" id="CHEBI:18420"/>
        <label>2</label>
    </ligand>
</feature>
<keyword evidence="9 13" id="KW-0238">DNA-binding</keyword>
<dbReference type="GO" id="GO:0006310">
    <property type="term" value="P:DNA recombination"/>
    <property type="evidence" value="ECO:0007669"/>
    <property type="project" value="UniProtKB-UniRule"/>
</dbReference>
<protein>
    <recommendedName>
        <fullName evidence="13 14">Crossover junction endodeoxyribonuclease RuvC</fullName>
        <ecNumber evidence="13 14">3.1.21.10</ecNumber>
    </recommendedName>
    <alternativeName>
        <fullName evidence="13">Holliday junction nuclease RuvC</fullName>
    </alternativeName>
    <alternativeName>
        <fullName evidence="13">Holliday junction resolvase RuvC</fullName>
    </alternativeName>
</protein>
<comment type="subunit">
    <text evidence="13">Homodimer which binds Holliday junction (HJ) DNA. The HJ becomes 2-fold symmetrical on binding to RuvC with unstacked arms; it has a different conformation from HJ DNA in complex with RuvA. In the full resolvosome a probable DNA-RuvA(4)-RuvB(12)-RuvC(2) complex forms which resolves the HJ.</text>
</comment>
<dbReference type="CDD" id="cd16962">
    <property type="entry name" value="RuvC"/>
    <property type="match status" value="1"/>
</dbReference>
<keyword evidence="6 13" id="KW-0227">DNA damage</keyword>
<evidence type="ECO:0000256" key="10">
    <source>
        <dbReference type="ARBA" id="ARBA00023172"/>
    </source>
</evidence>
<keyword evidence="16" id="KW-1185">Reference proteome</keyword>
<dbReference type="GO" id="GO:0006281">
    <property type="term" value="P:DNA repair"/>
    <property type="evidence" value="ECO:0007669"/>
    <property type="project" value="UniProtKB-UniRule"/>
</dbReference>
<dbReference type="GO" id="GO:0008821">
    <property type="term" value="F:crossover junction DNA endonuclease activity"/>
    <property type="evidence" value="ECO:0007669"/>
    <property type="project" value="UniProtKB-UniRule"/>
</dbReference>
<evidence type="ECO:0000256" key="8">
    <source>
        <dbReference type="ARBA" id="ARBA00022842"/>
    </source>
</evidence>
<evidence type="ECO:0000256" key="14">
    <source>
        <dbReference type="NCBIfam" id="TIGR00228"/>
    </source>
</evidence>
<name>A0A1T4WAV6_9BACT</name>
<dbReference type="AlphaFoldDB" id="A0A1T4WAV6"/>
<dbReference type="EMBL" id="FUYC01000002">
    <property type="protein sequence ID" value="SKA74085.1"/>
    <property type="molecule type" value="Genomic_DNA"/>
</dbReference>
<keyword evidence="4 13" id="KW-0479">Metal-binding</keyword>
<dbReference type="HAMAP" id="MF_00034">
    <property type="entry name" value="RuvC"/>
    <property type="match status" value="1"/>
</dbReference>
<keyword evidence="8 13" id="KW-0460">Magnesium</keyword>
<evidence type="ECO:0000256" key="7">
    <source>
        <dbReference type="ARBA" id="ARBA00022801"/>
    </source>
</evidence>
<dbReference type="PANTHER" id="PTHR30194:SF3">
    <property type="entry name" value="CROSSOVER JUNCTION ENDODEOXYRIBONUCLEASE RUVC"/>
    <property type="match status" value="1"/>
</dbReference>
<keyword evidence="2 13" id="KW-0963">Cytoplasm</keyword>
<dbReference type="PRINTS" id="PR00696">
    <property type="entry name" value="RSOLVASERUVC"/>
</dbReference>
<dbReference type="InterPro" id="IPR012337">
    <property type="entry name" value="RNaseH-like_sf"/>
</dbReference>
<dbReference type="STRING" id="1121449.SAMN02745704_00590"/>
<evidence type="ECO:0000256" key="5">
    <source>
        <dbReference type="ARBA" id="ARBA00022759"/>
    </source>
</evidence>
<dbReference type="Proteomes" id="UP000190027">
    <property type="component" value="Unassembled WGS sequence"/>
</dbReference>
<comment type="catalytic activity">
    <reaction evidence="12 13">
        <text>Endonucleolytic cleavage at a junction such as a reciprocal single-stranded crossover between two homologous DNA duplexes (Holliday junction).</text>
        <dbReference type="EC" id="3.1.21.10"/>
    </reaction>
</comment>
<proteinExistence type="inferred from homology"/>
<keyword evidence="7 13" id="KW-0378">Hydrolase</keyword>
<dbReference type="OrthoDB" id="9805499at2"/>
<comment type="subcellular location">
    <subcellularLocation>
        <location evidence="13">Cytoplasm</location>
    </subcellularLocation>
</comment>
<organism evidence="15 16">
    <name type="scientific">Paucidesulfovibrio gracilis DSM 16080</name>
    <dbReference type="NCBI Taxonomy" id="1121449"/>
    <lineage>
        <taxon>Bacteria</taxon>
        <taxon>Pseudomonadati</taxon>
        <taxon>Thermodesulfobacteriota</taxon>
        <taxon>Desulfovibrionia</taxon>
        <taxon>Desulfovibrionales</taxon>
        <taxon>Desulfovibrionaceae</taxon>
        <taxon>Paucidesulfovibrio</taxon>
    </lineage>
</organism>